<reference evidence="7 8" key="1">
    <citation type="submission" date="2024-04" db="EMBL/GenBank/DDBJ databases">
        <authorList>
            <consortium name="Genoscope - CEA"/>
            <person name="William W."/>
        </authorList>
    </citation>
    <scope>NUCLEOTIDE SEQUENCE [LARGE SCALE GENOMIC DNA]</scope>
</reference>
<dbReference type="GO" id="GO:0008528">
    <property type="term" value="F:G protein-coupled peptide receptor activity"/>
    <property type="evidence" value="ECO:0007669"/>
    <property type="project" value="InterPro"/>
</dbReference>
<dbReference type="AlphaFoldDB" id="A0AAV2H624"/>
<evidence type="ECO:0000259" key="6">
    <source>
        <dbReference type="PROSITE" id="PS50262"/>
    </source>
</evidence>
<evidence type="ECO:0000256" key="3">
    <source>
        <dbReference type="ARBA" id="ARBA00022989"/>
    </source>
</evidence>
<keyword evidence="4 5" id="KW-0472">Membrane</keyword>
<dbReference type="GO" id="GO:0016020">
    <property type="term" value="C:membrane"/>
    <property type="evidence" value="ECO:0007669"/>
    <property type="project" value="UniProtKB-SubCell"/>
</dbReference>
<accession>A0AAV2H624</accession>
<dbReference type="PANTHER" id="PTHR46641:SF18">
    <property type="entry name" value="G-PROTEIN COUPLED RECEPTORS FAMILY 1 PROFILE DOMAIN-CONTAINING PROTEIN"/>
    <property type="match status" value="1"/>
</dbReference>
<sequence length="281" mass="32366">MDDSTKIVLFGLSVSDMIYSCCETYNRIIMISSRVDLFLAYKLFAYYATSFFFMSAIALVTSVWLVSLISIERMIAVCFPFHVSRLMSPTRMSCMVVFVFTFITFLFSPLCGRFYLDWAFDPRYNKTLLTYFQRKEYDENEWWIDIILIYILPPVVSTVPMITILICTFATILKLITANNNFGKLSTSRTKRVNEIRSIKISLIICCSMAFSTLIPNAFLDAYPTIAGENVPLEILIMIKAFTQLAVQINATMNFFIYVALSSKFKSTCFNLIQCKHLKQN</sequence>
<keyword evidence="2 5" id="KW-0812">Transmembrane</keyword>
<keyword evidence="3 5" id="KW-1133">Transmembrane helix</keyword>
<dbReference type="InterPro" id="IPR017452">
    <property type="entry name" value="GPCR_Rhodpsn_7TM"/>
</dbReference>
<evidence type="ECO:0000313" key="8">
    <source>
        <dbReference type="Proteomes" id="UP001497497"/>
    </source>
</evidence>
<feature type="transmembrane region" description="Helical" evidence="5">
    <location>
        <begin position="44"/>
        <end position="71"/>
    </location>
</feature>
<feature type="non-terminal residue" evidence="7">
    <location>
        <position position="281"/>
    </location>
</feature>
<evidence type="ECO:0000313" key="7">
    <source>
        <dbReference type="EMBL" id="CAL1529159.1"/>
    </source>
</evidence>
<dbReference type="PRINTS" id="PR00237">
    <property type="entry name" value="GPCRRHODOPSN"/>
</dbReference>
<evidence type="ECO:0000256" key="4">
    <source>
        <dbReference type="ARBA" id="ARBA00023136"/>
    </source>
</evidence>
<keyword evidence="8" id="KW-1185">Reference proteome</keyword>
<dbReference type="Gene3D" id="1.20.1070.10">
    <property type="entry name" value="Rhodopsin 7-helix transmembrane proteins"/>
    <property type="match status" value="1"/>
</dbReference>
<proteinExistence type="predicted"/>
<dbReference type="EMBL" id="CAXITT010000043">
    <property type="protein sequence ID" value="CAL1529159.1"/>
    <property type="molecule type" value="Genomic_DNA"/>
</dbReference>
<organism evidence="7 8">
    <name type="scientific">Lymnaea stagnalis</name>
    <name type="common">Great pond snail</name>
    <name type="synonym">Helix stagnalis</name>
    <dbReference type="NCBI Taxonomy" id="6523"/>
    <lineage>
        <taxon>Eukaryota</taxon>
        <taxon>Metazoa</taxon>
        <taxon>Spiralia</taxon>
        <taxon>Lophotrochozoa</taxon>
        <taxon>Mollusca</taxon>
        <taxon>Gastropoda</taxon>
        <taxon>Heterobranchia</taxon>
        <taxon>Euthyneura</taxon>
        <taxon>Panpulmonata</taxon>
        <taxon>Hygrophila</taxon>
        <taxon>Lymnaeoidea</taxon>
        <taxon>Lymnaeidae</taxon>
        <taxon>Lymnaea</taxon>
    </lineage>
</organism>
<dbReference type="Pfam" id="PF10324">
    <property type="entry name" value="7TM_GPCR_Srw"/>
    <property type="match status" value="1"/>
</dbReference>
<feature type="domain" description="G-protein coupled receptors family 1 profile" evidence="6">
    <location>
        <begin position="1"/>
        <end position="258"/>
    </location>
</feature>
<feature type="transmembrane region" description="Helical" evidence="5">
    <location>
        <begin position="235"/>
        <end position="261"/>
    </location>
</feature>
<dbReference type="PANTHER" id="PTHR46641">
    <property type="entry name" value="FMRFAMIDE RECEPTOR-RELATED"/>
    <property type="match status" value="1"/>
</dbReference>
<name>A0AAV2H624_LYMST</name>
<feature type="transmembrane region" description="Helical" evidence="5">
    <location>
        <begin position="92"/>
        <end position="116"/>
    </location>
</feature>
<feature type="transmembrane region" description="Helical" evidence="5">
    <location>
        <begin position="197"/>
        <end position="215"/>
    </location>
</feature>
<dbReference type="InterPro" id="IPR000276">
    <property type="entry name" value="GPCR_Rhodpsn"/>
</dbReference>
<dbReference type="SUPFAM" id="SSF81321">
    <property type="entry name" value="Family A G protein-coupled receptor-like"/>
    <property type="match status" value="1"/>
</dbReference>
<dbReference type="InterPro" id="IPR019427">
    <property type="entry name" value="7TM_GPCR_serpentine_rcpt_Srw"/>
</dbReference>
<protein>
    <recommendedName>
        <fullName evidence="6">G-protein coupled receptors family 1 profile domain-containing protein</fullName>
    </recommendedName>
</protein>
<comment type="subcellular location">
    <subcellularLocation>
        <location evidence="1">Membrane</location>
    </subcellularLocation>
</comment>
<dbReference type="Proteomes" id="UP001497497">
    <property type="component" value="Unassembled WGS sequence"/>
</dbReference>
<gene>
    <name evidence="7" type="ORF">GSLYS_00003314001</name>
</gene>
<evidence type="ECO:0000256" key="2">
    <source>
        <dbReference type="ARBA" id="ARBA00022692"/>
    </source>
</evidence>
<dbReference type="InterPro" id="IPR052954">
    <property type="entry name" value="GPCR-Ligand_Int"/>
</dbReference>
<evidence type="ECO:0000256" key="5">
    <source>
        <dbReference type="SAM" id="Phobius"/>
    </source>
</evidence>
<comment type="caution">
    <text evidence="7">The sequence shown here is derived from an EMBL/GenBank/DDBJ whole genome shotgun (WGS) entry which is preliminary data.</text>
</comment>
<feature type="transmembrane region" description="Helical" evidence="5">
    <location>
        <begin position="147"/>
        <end position="176"/>
    </location>
</feature>
<evidence type="ECO:0000256" key="1">
    <source>
        <dbReference type="ARBA" id="ARBA00004370"/>
    </source>
</evidence>
<dbReference type="PROSITE" id="PS50262">
    <property type="entry name" value="G_PROTEIN_RECEP_F1_2"/>
    <property type="match status" value="1"/>
</dbReference>